<organism evidence="1">
    <name type="scientific">Anguilla anguilla</name>
    <name type="common">European freshwater eel</name>
    <name type="synonym">Muraena anguilla</name>
    <dbReference type="NCBI Taxonomy" id="7936"/>
    <lineage>
        <taxon>Eukaryota</taxon>
        <taxon>Metazoa</taxon>
        <taxon>Chordata</taxon>
        <taxon>Craniata</taxon>
        <taxon>Vertebrata</taxon>
        <taxon>Euteleostomi</taxon>
        <taxon>Actinopterygii</taxon>
        <taxon>Neopterygii</taxon>
        <taxon>Teleostei</taxon>
        <taxon>Anguilliformes</taxon>
        <taxon>Anguillidae</taxon>
        <taxon>Anguilla</taxon>
    </lineage>
</organism>
<proteinExistence type="predicted"/>
<reference evidence="1" key="2">
    <citation type="journal article" date="2015" name="Fish Shellfish Immunol.">
        <title>Early steps in the European eel (Anguilla anguilla)-Vibrio vulnificus interaction in the gills: Role of the RtxA13 toxin.</title>
        <authorList>
            <person name="Callol A."/>
            <person name="Pajuelo D."/>
            <person name="Ebbesson L."/>
            <person name="Teles M."/>
            <person name="MacKenzie S."/>
            <person name="Amaro C."/>
        </authorList>
    </citation>
    <scope>NUCLEOTIDE SEQUENCE</scope>
</reference>
<dbReference type="EMBL" id="GBXM01053099">
    <property type="protein sequence ID" value="JAH55478.1"/>
    <property type="molecule type" value="Transcribed_RNA"/>
</dbReference>
<sequence>MSMGDLTLAKFKMRDSCCRLWKFCLMSPLLVNCG</sequence>
<name>A0A0E9TRW8_ANGAN</name>
<evidence type="ECO:0000313" key="1">
    <source>
        <dbReference type="EMBL" id="JAH55478.1"/>
    </source>
</evidence>
<protein>
    <submittedName>
        <fullName evidence="1">Uncharacterized protein</fullName>
    </submittedName>
</protein>
<reference evidence="1" key="1">
    <citation type="submission" date="2014-11" db="EMBL/GenBank/DDBJ databases">
        <authorList>
            <person name="Amaro Gonzalez C."/>
        </authorList>
    </citation>
    <scope>NUCLEOTIDE SEQUENCE</scope>
</reference>
<accession>A0A0E9TRW8</accession>
<dbReference type="AlphaFoldDB" id="A0A0E9TRW8"/>